<evidence type="ECO:0000313" key="2">
    <source>
        <dbReference type="Proteomes" id="UP000321057"/>
    </source>
</evidence>
<organism evidence="1 2">
    <name type="scientific">Staphylococcus gallinarum</name>
    <dbReference type="NCBI Taxonomy" id="1293"/>
    <lineage>
        <taxon>Bacteria</taxon>
        <taxon>Bacillati</taxon>
        <taxon>Bacillota</taxon>
        <taxon>Bacilli</taxon>
        <taxon>Bacillales</taxon>
        <taxon>Staphylococcaceae</taxon>
        <taxon>Staphylococcus</taxon>
    </lineage>
</organism>
<gene>
    <name evidence="1" type="ORF">SGA02_21390</name>
</gene>
<sequence length="61" mass="6544">MVSPKALNCFGTSTVESPVTVNALLATKKASINDIGFLPVTGKYNSREPITVVVKNSDKYK</sequence>
<proteinExistence type="predicted"/>
<evidence type="ECO:0000313" key="1">
    <source>
        <dbReference type="EMBL" id="GEQ06311.1"/>
    </source>
</evidence>
<dbReference type="EMBL" id="BKAX01000006">
    <property type="protein sequence ID" value="GEQ06311.1"/>
    <property type="molecule type" value="Genomic_DNA"/>
</dbReference>
<accession>A0ABQ0Y4J9</accession>
<reference evidence="1 2" key="1">
    <citation type="submission" date="2019-07" db="EMBL/GenBank/DDBJ databases">
        <title>Whole genome shotgun sequence of Staphylococcus gallinarum NBRC 109767.</title>
        <authorList>
            <person name="Hosoyama A."/>
            <person name="Uohara A."/>
            <person name="Ohji S."/>
            <person name="Ichikawa N."/>
        </authorList>
    </citation>
    <scope>NUCLEOTIDE SEQUENCE [LARGE SCALE GENOMIC DNA]</scope>
    <source>
        <strain evidence="1 2">NBRC 109767</strain>
    </source>
</reference>
<name>A0ABQ0Y4J9_STAGA</name>
<keyword evidence="2" id="KW-1185">Reference proteome</keyword>
<dbReference type="Proteomes" id="UP000321057">
    <property type="component" value="Unassembled WGS sequence"/>
</dbReference>
<protein>
    <submittedName>
        <fullName evidence="1">Uncharacterized protein</fullName>
    </submittedName>
</protein>
<comment type="caution">
    <text evidence="1">The sequence shown here is derived from an EMBL/GenBank/DDBJ whole genome shotgun (WGS) entry which is preliminary data.</text>
</comment>